<accession>A0ABP6VI95</accession>
<dbReference type="PANTHER" id="PTHR21272">
    <property type="entry name" value="CATABOLIC 3-DEHYDROQUINASE"/>
    <property type="match status" value="1"/>
</dbReference>
<comment type="subunit">
    <text evidence="4">Homododecamer.</text>
</comment>
<dbReference type="InterPro" id="IPR036441">
    <property type="entry name" value="DHquinase_II_sf"/>
</dbReference>
<dbReference type="Gene3D" id="3.40.50.9100">
    <property type="entry name" value="Dehydroquinase, class II"/>
    <property type="match status" value="1"/>
</dbReference>
<comment type="catalytic activity">
    <reaction evidence="1">
        <text>3-dehydroquinate = 3-dehydroshikimate + H2O</text>
        <dbReference type="Rhea" id="RHEA:21096"/>
        <dbReference type="ChEBI" id="CHEBI:15377"/>
        <dbReference type="ChEBI" id="CHEBI:16630"/>
        <dbReference type="ChEBI" id="CHEBI:32364"/>
        <dbReference type="EC" id="4.2.1.10"/>
    </reaction>
</comment>
<gene>
    <name evidence="7" type="ORF">GCM10022394_12640</name>
</gene>
<keyword evidence="6" id="KW-0456">Lyase</keyword>
<evidence type="ECO:0000256" key="4">
    <source>
        <dbReference type="ARBA" id="ARBA00011193"/>
    </source>
</evidence>
<dbReference type="Proteomes" id="UP001500795">
    <property type="component" value="Unassembled WGS sequence"/>
</dbReference>
<dbReference type="Pfam" id="PF01220">
    <property type="entry name" value="DHquinase_II"/>
    <property type="match status" value="1"/>
</dbReference>
<dbReference type="EMBL" id="BAABCX010000001">
    <property type="protein sequence ID" value="GAA3534562.1"/>
    <property type="molecule type" value="Genomic_DNA"/>
</dbReference>
<evidence type="ECO:0000256" key="1">
    <source>
        <dbReference type="ARBA" id="ARBA00001864"/>
    </source>
</evidence>
<organism evidence="7 8">
    <name type="scientific">Zobellella aerophila</name>
    <dbReference type="NCBI Taxonomy" id="870480"/>
    <lineage>
        <taxon>Bacteria</taxon>
        <taxon>Pseudomonadati</taxon>
        <taxon>Pseudomonadota</taxon>
        <taxon>Gammaproteobacteria</taxon>
        <taxon>Aeromonadales</taxon>
        <taxon>Aeromonadaceae</taxon>
        <taxon>Zobellella</taxon>
    </lineage>
</organism>
<reference evidence="8" key="1">
    <citation type="journal article" date="2019" name="Int. J. Syst. Evol. Microbiol.">
        <title>The Global Catalogue of Microorganisms (GCM) 10K type strain sequencing project: providing services to taxonomists for standard genome sequencing and annotation.</title>
        <authorList>
            <consortium name="The Broad Institute Genomics Platform"/>
            <consortium name="The Broad Institute Genome Sequencing Center for Infectious Disease"/>
            <person name="Wu L."/>
            <person name="Ma J."/>
        </authorList>
    </citation>
    <scope>NUCLEOTIDE SEQUENCE [LARGE SCALE GENOMIC DNA]</scope>
    <source>
        <strain evidence="8">JCM 17110</strain>
    </source>
</reference>
<protein>
    <recommendedName>
        <fullName evidence="5">3-dehydroquinate dehydratase</fullName>
        <ecNumber evidence="5">4.2.1.10</ecNumber>
    </recommendedName>
</protein>
<evidence type="ECO:0000256" key="3">
    <source>
        <dbReference type="ARBA" id="ARBA00011037"/>
    </source>
</evidence>
<comment type="caution">
    <text evidence="7">The sequence shown here is derived from an EMBL/GenBank/DDBJ whole genome shotgun (WGS) entry which is preliminary data.</text>
</comment>
<dbReference type="PIRSF" id="PIRSF001399">
    <property type="entry name" value="DHquinase_II"/>
    <property type="match status" value="1"/>
</dbReference>
<evidence type="ECO:0000256" key="2">
    <source>
        <dbReference type="ARBA" id="ARBA00004902"/>
    </source>
</evidence>
<dbReference type="EC" id="4.2.1.10" evidence="5"/>
<evidence type="ECO:0000313" key="8">
    <source>
        <dbReference type="Proteomes" id="UP001500795"/>
    </source>
</evidence>
<proteinExistence type="inferred from homology"/>
<evidence type="ECO:0000313" key="7">
    <source>
        <dbReference type="EMBL" id="GAA3534562.1"/>
    </source>
</evidence>
<dbReference type="PANTHER" id="PTHR21272:SF3">
    <property type="entry name" value="CATABOLIC 3-DEHYDROQUINASE"/>
    <property type="match status" value="1"/>
</dbReference>
<dbReference type="SUPFAM" id="SSF52304">
    <property type="entry name" value="Type II 3-dehydroquinate dehydratase"/>
    <property type="match status" value="1"/>
</dbReference>
<comment type="pathway">
    <text evidence="2">Metabolic intermediate biosynthesis; chorismate biosynthesis; chorismate from D-erythrose 4-phosphate and phosphoenolpyruvate: step 3/7.</text>
</comment>
<name>A0ABP6VI95_9GAMM</name>
<evidence type="ECO:0000256" key="5">
    <source>
        <dbReference type="ARBA" id="ARBA00012060"/>
    </source>
</evidence>
<comment type="similarity">
    <text evidence="3">Belongs to the type-II 3-dehydroquinase family.</text>
</comment>
<keyword evidence="8" id="KW-1185">Reference proteome</keyword>
<sequence>MNSSCSLRLSDSQKKWRIGIIDGPNIGNISQAQGGRDHHLSSWQALCDMTQQIGQGLGVEVVNFTSNYEGKILEWLHSNAQNFDALIVNPGGLTTYSEGLRHALEETRKPFVEVHFFNTVKHFAKVSPHIRLESRLTASATGLVSGFGEHSYTAALVAMANYLDDFVAHQ</sequence>
<evidence type="ECO:0000256" key="6">
    <source>
        <dbReference type="ARBA" id="ARBA00023239"/>
    </source>
</evidence>
<dbReference type="InterPro" id="IPR001874">
    <property type="entry name" value="DHquinase_II"/>
</dbReference>